<keyword evidence="1" id="KW-0472">Membrane</keyword>
<proteinExistence type="predicted"/>
<keyword evidence="1" id="KW-1133">Transmembrane helix</keyword>
<evidence type="ECO:0000313" key="3">
    <source>
        <dbReference type="Proteomes" id="UP000241074"/>
    </source>
</evidence>
<protein>
    <recommendedName>
        <fullName evidence="4">DUF2730 domain-containing protein</fullName>
    </recommendedName>
</protein>
<dbReference type="RefSeq" id="WP_106891836.1">
    <property type="nucleotide sequence ID" value="NZ_CP027860.1"/>
</dbReference>
<gene>
    <name evidence="2" type="ORF">C7S18_12215</name>
</gene>
<dbReference type="Proteomes" id="UP000241074">
    <property type="component" value="Chromosome"/>
</dbReference>
<dbReference type="KEGG" id="xba:C7S18_12215"/>
<accession>A0A2P1PSV1</accession>
<sequence length="124" mass="13851">MTFDEGLRLFSVVAIVASSGLNVWMFLKTRSDDRFKLYDAQLKAMQTQFDARMTAEAEQRRNVGQNLAQMGNRVAAIEARLSGLATHNDLSGIRSELSGLAERTETTYEIVRSLQDFLMKGGKS</sequence>
<evidence type="ECO:0000313" key="2">
    <source>
        <dbReference type="EMBL" id="AVP97916.1"/>
    </source>
</evidence>
<dbReference type="AlphaFoldDB" id="A0A2P1PSV1"/>
<dbReference type="EMBL" id="CP027860">
    <property type="protein sequence ID" value="AVP97916.1"/>
    <property type="molecule type" value="Genomic_DNA"/>
</dbReference>
<evidence type="ECO:0008006" key="4">
    <source>
        <dbReference type="Google" id="ProtNLM"/>
    </source>
</evidence>
<keyword evidence="1" id="KW-0812">Transmembrane</keyword>
<reference evidence="2 3" key="2">
    <citation type="submission" date="2018-03" db="EMBL/GenBank/DDBJ databases">
        <authorList>
            <person name="Keele B.F."/>
        </authorList>
    </citation>
    <scope>NUCLEOTIDE SEQUENCE [LARGE SCALE GENOMIC DNA]</scope>
    <source>
        <strain evidence="2 3">D13</strain>
    </source>
</reference>
<keyword evidence="3" id="KW-1185">Reference proteome</keyword>
<feature type="transmembrane region" description="Helical" evidence="1">
    <location>
        <begin position="6"/>
        <end position="27"/>
    </location>
</feature>
<reference evidence="2 3" key="1">
    <citation type="submission" date="2018-03" db="EMBL/GenBank/DDBJ databases">
        <title>Ahniella affigens gen. nov., sp. nov., a gammaproteobacterium isolated from sandy soil near a stream.</title>
        <authorList>
            <person name="Ko Y."/>
            <person name="Kim J.-H."/>
        </authorList>
    </citation>
    <scope>NUCLEOTIDE SEQUENCE [LARGE SCALE GENOMIC DNA]</scope>
    <source>
        <strain evidence="2 3">D13</strain>
    </source>
</reference>
<evidence type="ECO:0000256" key="1">
    <source>
        <dbReference type="SAM" id="Phobius"/>
    </source>
</evidence>
<organism evidence="2 3">
    <name type="scientific">Ahniella affigens</name>
    <dbReference type="NCBI Taxonomy" id="2021234"/>
    <lineage>
        <taxon>Bacteria</taxon>
        <taxon>Pseudomonadati</taxon>
        <taxon>Pseudomonadota</taxon>
        <taxon>Gammaproteobacteria</taxon>
        <taxon>Lysobacterales</taxon>
        <taxon>Rhodanobacteraceae</taxon>
        <taxon>Ahniella</taxon>
    </lineage>
</organism>
<name>A0A2P1PSV1_9GAMM</name>